<name>A0A9R1RTV5_TRITD</name>
<evidence type="ECO:0000313" key="3">
    <source>
        <dbReference type="Proteomes" id="UP000324705"/>
    </source>
</evidence>
<dbReference type="Gramene" id="TRITD7Bv1G001210.1">
    <property type="protein sequence ID" value="TRITD7Bv1G001210.1"/>
    <property type="gene ID" value="TRITD7Bv1G001210"/>
</dbReference>
<accession>A0A9R1RTV5</accession>
<evidence type="ECO:0000313" key="2">
    <source>
        <dbReference type="EMBL" id="VAI82377.1"/>
    </source>
</evidence>
<reference evidence="1 3" key="1">
    <citation type="submission" date="2017-09" db="EMBL/GenBank/DDBJ databases">
        <authorList>
            <consortium name="International Durum Wheat Genome Sequencing Consortium (IDWGSC)"/>
            <person name="Milanesi L."/>
        </authorList>
    </citation>
    <scope>NUCLEOTIDE SEQUENCE [LARGE SCALE GENOMIC DNA]</scope>
    <source>
        <strain evidence="3">cv. Svevo</strain>
    </source>
</reference>
<organism evidence="1 3">
    <name type="scientific">Triticum turgidum subsp. durum</name>
    <name type="common">Durum wheat</name>
    <name type="synonym">Triticum durum</name>
    <dbReference type="NCBI Taxonomy" id="4567"/>
    <lineage>
        <taxon>Eukaryota</taxon>
        <taxon>Viridiplantae</taxon>
        <taxon>Streptophyta</taxon>
        <taxon>Embryophyta</taxon>
        <taxon>Tracheophyta</taxon>
        <taxon>Spermatophyta</taxon>
        <taxon>Magnoliopsida</taxon>
        <taxon>Liliopsida</taxon>
        <taxon>Poales</taxon>
        <taxon>Poaceae</taxon>
        <taxon>BOP clade</taxon>
        <taxon>Pooideae</taxon>
        <taxon>Triticodae</taxon>
        <taxon>Triticeae</taxon>
        <taxon>Triticinae</taxon>
        <taxon>Triticum</taxon>
    </lineage>
</organism>
<keyword evidence="3" id="KW-1185">Reference proteome</keyword>
<proteinExistence type="predicted"/>
<dbReference type="EMBL" id="LT934124">
    <property type="protein sequence ID" value="VAI82377.1"/>
    <property type="molecule type" value="Genomic_DNA"/>
</dbReference>
<dbReference type="Proteomes" id="UP000324705">
    <property type="component" value="Chromosome 2B"/>
</dbReference>
<protein>
    <submittedName>
        <fullName evidence="1 2">Uncharacterized protein</fullName>
    </submittedName>
</protein>
<dbReference type="AlphaFoldDB" id="A0A9R1RTV5"/>
<gene>
    <name evidence="1" type="ORF">TRITD_2Bv1G245790</name>
    <name evidence="2" type="ORF">TRITD_7Bv1G001210</name>
</gene>
<dbReference type="Proteomes" id="UP000324705">
    <property type="component" value="Chromosome 7B"/>
</dbReference>
<evidence type="ECO:0000313" key="1">
    <source>
        <dbReference type="EMBL" id="VAH53599.1"/>
    </source>
</evidence>
<dbReference type="EMBL" id="LT934114">
    <property type="protein sequence ID" value="VAH53599.1"/>
    <property type="molecule type" value="Genomic_DNA"/>
</dbReference>
<sequence length="89" mass="10291">MCDKCERWKHQICALFNFKRGDSKEAKCTCPKVLFLGLKICQGPCLAIIYKNNSLNRSGKRDTNRPFMMGKALMRLVLPHQIHRILLLS</sequence>
<dbReference type="Gramene" id="TRITD2Bv1G245790.1">
    <property type="protein sequence ID" value="TRITD2Bv1G245790.1"/>
    <property type="gene ID" value="TRITD2Bv1G245790"/>
</dbReference>